<keyword evidence="1" id="KW-0378">Hydrolase</keyword>
<dbReference type="GO" id="GO:0016787">
    <property type="term" value="F:hydrolase activity"/>
    <property type="evidence" value="ECO:0007669"/>
    <property type="project" value="UniProtKB-KW"/>
</dbReference>
<dbReference type="SUPFAM" id="SSF101478">
    <property type="entry name" value="ADP-ribosylglycohydrolase"/>
    <property type="match status" value="1"/>
</dbReference>
<dbReference type="OrthoDB" id="4871367at2"/>
<dbReference type="RefSeq" id="WP_139274009.1">
    <property type="nucleotide sequence ID" value="NZ_FOZX01000001.1"/>
</dbReference>
<protein>
    <submittedName>
        <fullName evidence="1">ADP-ribosylglycohydrolase</fullName>
    </submittedName>
</protein>
<dbReference type="InterPro" id="IPR036705">
    <property type="entry name" value="Ribosyl_crysJ1_sf"/>
</dbReference>
<accession>A0A1I6PWF6</accession>
<dbReference type="AlphaFoldDB" id="A0A1I6PWF6"/>
<sequence length="412" mass="45109">MGQYRGPSAALGPDFGERLTLDEQVVVETRGRLDASEDREWSGGKRVMRFWDVQRVRRAFGRSSDEFCEELHYDKAIEDEAARFGIAVYFEIAALESLQADMLVNGRLSASAQMTLFNLDSMIRTETRYRQTGKLQPRHVGLVGLLRWLHTQGVPWREAVGASLAEELPEPAGMVMGHPILHERRDPDPVCIEALSAFGARDVSGWFSKPINSARTPSVLPRAVTWAAWSDVPERVFEQAVANALLTHGHPDAYLSAGAYSVLVNTLLAGGTLSDGIEVAVDELATWPDENVRRLLRSCELDGPTPSRSELSALIEDGSAPNVLAVAAVVAARDDEFESSVRRAAEIAPEAAPLVGAFHGARNGSPKMPRAALNLLEARQVAIRLARGVAEVQTGWPDRGWTPEWAELYPAL</sequence>
<proteinExistence type="predicted"/>
<name>A0A1I6PWF6_9PSEU</name>
<dbReference type="EMBL" id="FOZX01000001">
    <property type="protein sequence ID" value="SFS44410.1"/>
    <property type="molecule type" value="Genomic_DNA"/>
</dbReference>
<evidence type="ECO:0000313" key="2">
    <source>
        <dbReference type="Proteomes" id="UP000198852"/>
    </source>
</evidence>
<dbReference type="STRING" id="95161.SAMN05660874_01166"/>
<organism evidence="1 2">
    <name type="scientific">Saccharopolyspora flava</name>
    <dbReference type="NCBI Taxonomy" id="95161"/>
    <lineage>
        <taxon>Bacteria</taxon>
        <taxon>Bacillati</taxon>
        <taxon>Actinomycetota</taxon>
        <taxon>Actinomycetes</taxon>
        <taxon>Pseudonocardiales</taxon>
        <taxon>Pseudonocardiaceae</taxon>
        <taxon>Saccharopolyspora</taxon>
    </lineage>
</organism>
<keyword evidence="2" id="KW-1185">Reference proteome</keyword>
<evidence type="ECO:0000313" key="1">
    <source>
        <dbReference type="EMBL" id="SFS44410.1"/>
    </source>
</evidence>
<dbReference type="Proteomes" id="UP000198852">
    <property type="component" value="Unassembled WGS sequence"/>
</dbReference>
<gene>
    <name evidence="1" type="ORF">SAMN05660874_01166</name>
</gene>
<reference evidence="2" key="1">
    <citation type="submission" date="2016-10" db="EMBL/GenBank/DDBJ databases">
        <authorList>
            <person name="Varghese N."/>
            <person name="Submissions S."/>
        </authorList>
    </citation>
    <scope>NUCLEOTIDE SEQUENCE [LARGE SCALE GENOMIC DNA]</scope>
    <source>
        <strain evidence="2">DSM 44771</strain>
    </source>
</reference>
<dbReference type="Gene3D" id="1.10.4080.10">
    <property type="entry name" value="ADP-ribosylation/Crystallin J1"/>
    <property type="match status" value="1"/>
</dbReference>
<dbReference type="Pfam" id="PF03747">
    <property type="entry name" value="ADP_ribosyl_GH"/>
    <property type="match status" value="1"/>
</dbReference>
<dbReference type="InterPro" id="IPR005502">
    <property type="entry name" value="Ribosyl_crysJ1"/>
</dbReference>